<gene>
    <name evidence="1" type="ORF">AMATHDRAFT_63147</name>
</gene>
<dbReference type="AlphaFoldDB" id="A0A2A9NPB3"/>
<dbReference type="EMBL" id="KZ302027">
    <property type="protein sequence ID" value="PFH49512.1"/>
    <property type="molecule type" value="Genomic_DNA"/>
</dbReference>
<dbReference type="Proteomes" id="UP000242287">
    <property type="component" value="Unassembled WGS sequence"/>
</dbReference>
<accession>A0A2A9NPB3</accession>
<protein>
    <submittedName>
        <fullName evidence="1">Uncharacterized protein</fullName>
    </submittedName>
</protein>
<keyword evidence="2" id="KW-1185">Reference proteome</keyword>
<evidence type="ECO:0000313" key="1">
    <source>
        <dbReference type="EMBL" id="PFH49512.1"/>
    </source>
</evidence>
<organism evidence="1 2">
    <name type="scientific">Amanita thiersii Skay4041</name>
    <dbReference type="NCBI Taxonomy" id="703135"/>
    <lineage>
        <taxon>Eukaryota</taxon>
        <taxon>Fungi</taxon>
        <taxon>Dikarya</taxon>
        <taxon>Basidiomycota</taxon>
        <taxon>Agaricomycotina</taxon>
        <taxon>Agaricomycetes</taxon>
        <taxon>Agaricomycetidae</taxon>
        <taxon>Agaricales</taxon>
        <taxon>Pluteineae</taxon>
        <taxon>Amanitaceae</taxon>
        <taxon>Amanita</taxon>
    </lineage>
</organism>
<evidence type="ECO:0000313" key="2">
    <source>
        <dbReference type="Proteomes" id="UP000242287"/>
    </source>
</evidence>
<proteinExistence type="predicted"/>
<name>A0A2A9NPB3_9AGAR</name>
<sequence>MEKRNIMFVYWIEVNWQGERRRGPINQEDTCQDRFYKYKNVFRAWLGRREP</sequence>
<reference evidence="1 2" key="1">
    <citation type="submission" date="2014-02" db="EMBL/GenBank/DDBJ databases">
        <title>Transposable element dynamics among asymbiotic and ectomycorrhizal Amanita fungi.</title>
        <authorList>
            <consortium name="DOE Joint Genome Institute"/>
            <person name="Hess J."/>
            <person name="Skrede I."/>
            <person name="Wolfe B."/>
            <person name="LaButti K."/>
            <person name="Ohm R.A."/>
            <person name="Grigoriev I.V."/>
            <person name="Pringle A."/>
        </authorList>
    </citation>
    <scope>NUCLEOTIDE SEQUENCE [LARGE SCALE GENOMIC DNA]</scope>
    <source>
        <strain evidence="1 2">SKay4041</strain>
    </source>
</reference>